<protein>
    <recommendedName>
        <fullName evidence="3">HNH nuclease domain-containing protein</fullName>
    </recommendedName>
</protein>
<evidence type="ECO:0008006" key="3">
    <source>
        <dbReference type="Google" id="ProtNLM"/>
    </source>
</evidence>
<reference evidence="1 2" key="1">
    <citation type="submission" date="2023-03" db="EMBL/GenBank/DDBJ databases">
        <title>YIM 133296 draft genome.</title>
        <authorList>
            <person name="Xiong L."/>
        </authorList>
    </citation>
    <scope>NUCLEOTIDE SEQUENCE [LARGE SCALE GENOMIC DNA]</scope>
    <source>
        <strain evidence="1 2">YIM 133296</strain>
    </source>
</reference>
<keyword evidence="2" id="KW-1185">Reference proteome</keyword>
<dbReference type="RefSeq" id="WP_277193263.1">
    <property type="nucleotide sequence ID" value="NZ_JAROAV010000045.1"/>
</dbReference>
<dbReference type="SUPFAM" id="SSF54060">
    <property type="entry name" value="His-Me finger endonucleases"/>
    <property type="match status" value="1"/>
</dbReference>
<sequence>MSHCDLHHSGVAGQVSRDVLLEYAVTDPGVRARYEAKVVRTDGCWYWTGALHRHGHGRFWVARRRHPDGTRQDVVLIAHRFGYAIAHGPPALTAAASLAHQCDEPLCQRPDHLRPSSNGQNLDDWLRRRWHPRSPLRDVRGPYGRAPAICATLLAGGDLRRTLAAGVSPLDEGQLTLWD</sequence>
<name>A0ABT6CB86_9MICO</name>
<dbReference type="EMBL" id="JAROAV010000045">
    <property type="protein sequence ID" value="MDF8266016.1"/>
    <property type="molecule type" value="Genomic_DNA"/>
</dbReference>
<organism evidence="1 2">
    <name type="scientific">Luteipulveratus flavus</name>
    <dbReference type="NCBI Taxonomy" id="3031728"/>
    <lineage>
        <taxon>Bacteria</taxon>
        <taxon>Bacillati</taxon>
        <taxon>Actinomycetota</taxon>
        <taxon>Actinomycetes</taxon>
        <taxon>Micrococcales</taxon>
        <taxon>Dermacoccaceae</taxon>
        <taxon>Luteipulveratus</taxon>
    </lineage>
</organism>
<dbReference type="InterPro" id="IPR044925">
    <property type="entry name" value="His-Me_finger_sf"/>
</dbReference>
<accession>A0ABT6CB86</accession>
<proteinExistence type="predicted"/>
<evidence type="ECO:0000313" key="1">
    <source>
        <dbReference type="EMBL" id="MDF8266016.1"/>
    </source>
</evidence>
<gene>
    <name evidence="1" type="ORF">P4R38_17345</name>
</gene>
<dbReference type="Proteomes" id="UP001528912">
    <property type="component" value="Unassembled WGS sequence"/>
</dbReference>
<comment type="caution">
    <text evidence="1">The sequence shown here is derived from an EMBL/GenBank/DDBJ whole genome shotgun (WGS) entry which is preliminary data.</text>
</comment>
<evidence type="ECO:0000313" key="2">
    <source>
        <dbReference type="Proteomes" id="UP001528912"/>
    </source>
</evidence>